<reference evidence="3 4" key="1">
    <citation type="submission" date="2019-03" db="EMBL/GenBank/DDBJ databases">
        <title>Sequencing the genomes of 1000 actinobacteria strains.</title>
        <authorList>
            <person name="Klenk H.-P."/>
        </authorList>
    </citation>
    <scope>NUCLEOTIDE SEQUENCE [LARGE SCALE GENOMIC DNA]</scope>
    <source>
        <strain evidence="3 4">DSM 18936</strain>
    </source>
</reference>
<dbReference type="Gene3D" id="3.30.365.10">
    <property type="entry name" value="Aldehyde oxidase/xanthine dehydrogenase, molybdopterin binding domain"/>
    <property type="match status" value="4"/>
</dbReference>
<sequence>MSSQSPVVSSAATPPGQDDAPGVDRRRFIGYVVKGSTLAVALSYGADTLTSGDSATGAAPSGRAAQLLGIPELADVVDLTDLLLLSGDPFYYDFLIRITPENRIRFELPRMEVGQGIETASVMIVAEELDVAIDQIDVSLSPAEIRRATGQITGGSHSVSSLWDPLRKVTAALRTLIVHGAAAQLGVAPNQITTANGIASAPDGRSVRYADVSDGVEGRNDLARTAVPKDPSHYRVIGSPTNRIDARDIVTGRVQYAMDLDVVPDALPTVVARPPTLGGTVRSYDASAALAMPGVVAACEVPTDVEGASSGVAVVARSFGEAFKARDALQIEWNGGTADHLSDDDIIEQLRAINLPTLPAIPILTKSVSGEFIFPYVAHAPLETMTAIADVSGGRARVWTGAKTPIAAQAKIARDLGLLPTNVEVNVVKSGGSFGRRLFFDAAVESARISSIVGRPIKLMFTRQEDTKFGRARPLSIHKVQATYRRGGLLGGPGKVLTFDHRAATSALDARHGFGEGITAFAGELGAFGFSQTLWHTTQLVQYDFGLTSLLLNEKEFPVATSSWRGIYSGTAVVANEVIVDELARELGEDEYAFRMRTLDDDRSKAVLQAVAEAGGWGRSMPRRTAQGLGLHNEYKSRAAVLAEIKTSPSAQQDARVTKMVVAVDVNRVVNPKGLEAQVIGAATDAITTILRTGLHLDNGAIRESSYGDFEIAQMKHTPPEIEVIFMPTNGDRPGGAGELVVPAAAAAIANAFARATGIKPRRFPLRDFYEEA</sequence>
<dbReference type="InterPro" id="IPR037165">
    <property type="entry name" value="AldOxase/xan_DH_Mopterin-bd_sf"/>
</dbReference>
<evidence type="ECO:0000313" key="4">
    <source>
        <dbReference type="Proteomes" id="UP000294558"/>
    </source>
</evidence>
<comment type="caution">
    <text evidence="3">The sequence shown here is derived from an EMBL/GenBank/DDBJ whole genome shotgun (WGS) entry which is preliminary data.</text>
</comment>
<dbReference type="Pfam" id="PF02738">
    <property type="entry name" value="MoCoBD_1"/>
    <property type="match status" value="1"/>
</dbReference>
<proteinExistence type="predicted"/>
<organism evidence="3 4">
    <name type="scientific">Ilumatobacter fluminis</name>
    <dbReference type="NCBI Taxonomy" id="467091"/>
    <lineage>
        <taxon>Bacteria</taxon>
        <taxon>Bacillati</taxon>
        <taxon>Actinomycetota</taxon>
        <taxon>Acidimicrobiia</taxon>
        <taxon>Acidimicrobiales</taxon>
        <taxon>Ilumatobacteraceae</taxon>
        <taxon>Ilumatobacter</taxon>
    </lineage>
</organism>
<dbReference type="InterPro" id="IPR000674">
    <property type="entry name" value="Ald_Oxase/Xan_DH_a/b"/>
</dbReference>
<gene>
    <name evidence="3" type="ORF">BDK89_0308</name>
</gene>
<name>A0A4R7HUZ9_9ACTN</name>
<dbReference type="Proteomes" id="UP000294558">
    <property type="component" value="Unassembled WGS sequence"/>
</dbReference>
<evidence type="ECO:0000259" key="2">
    <source>
        <dbReference type="SMART" id="SM01008"/>
    </source>
</evidence>
<dbReference type="RefSeq" id="WP_208293920.1">
    <property type="nucleotide sequence ID" value="NZ_SOAU01000001.1"/>
</dbReference>
<evidence type="ECO:0000256" key="1">
    <source>
        <dbReference type="SAM" id="MobiDB-lite"/>
    </source>
</evidence>
<dbReference type="InterPro" id="IPR052516">
    <property type="entry name" value="N-heterocyclic_Hydroxylase"/>
</dbReference>
<dbReference type="PANTHER" id="PTHR47495:SF1">
    <property type="entry name" value="BLL3820 PROTEIN"/>
    <property type="match status" value="1"/>
</dbReference>
<dbReference type="EMBL" id="SOAU01000001">
    <property type="protein sequence ID" value="TDT14752.1"/>
    <property type="molecule type" value="Genomic_DNA"/>
</dbReference>
<dbReference type="Gene3D" id="3.90.1170.50">
    <property type="entry name" value="Aldehyde oxidase/xanthine dehydrogenase, a/b hammerhead"/>
    <property type="match status" value="1"/>
</dbReference>
<dbReference type="InterPro" id="IPR012368">
    <property type="entry name" value="OxRdtase_Mopterin-bd_su_IorB"/>
</dbReference>
<dbReference type="SMART" id="SM01008">
    <property type="entry name" value="Ald_Xan_dh_C"/>
    <property type="match status" value="1"/>
</dbReference>
<dbReference type="PANTHER" id="PTHR47495">
    <property type="entry name" value="ALDEHYDE DEHYDROGENASE"/>
    <property type="match status" value="1"/>
</dbReference>
<dbReference type="AlphaFoldDB" id="A0A4R7HUZ9"/>
<feature type="domain" description="Aldehyde oxidase/xanthine dehydrogenase a/b hammerhead" evidence="2">
    <location>
        <begin position="251"/>
        <end position="337"/>
    </location>
</feature>
<dbReference type="InterPro" id="IPR008274">
    <property type="entry name" value="AldOxase/xan_DH_MoCoBD1"/>
</dbReference>
<keyword evidence="4" id="KW-1185">Reference proteome</keyword>
<protein>
    <submittedName>
        <fullName evidence="3">Isoquinoline 1-oxidoreductase beta subunit</fullName>
    </submittedName>
</protein>
<accession>A0A4R7HUZ9</accession>
<dbReference type="InterPro" id="IPR046867">
    <property type="entry name" value="AldOxase/xan_DH_MoCoBD2"/>
</dbReference>
<feature type="region of interest" description="Disordered" evidence="1">
    <location>
        <begin position="1"/>
        <end position="23"/>
    </location>
</feature>
<dbReference type="GO" id="GO:0016491">
    <property type="term" value="F:oxidoreductase activity"/>
    <property type="evidence" value="ECO:0007669"/>
    <property type="project" value="InterPro"/>
</dbReference>
<dbReference type="Pfam" id="PF20256">
    <property type="entry name" value="MoCoBD_2"/>
    <property type="match status" value="2"/>
</dbReference>
<dbReference type="SUPFAM" id="SSF56003">
    <property type="entry name" value="Molybdenum cofactor-binding domain"/>
    <property type="match status" value="2"/>
</dbReference>
<dbReference type="PIRSF" id="PIRSF036389">
    <property type="entry name" value="IOR_B"/>
    <property type="match status" value="1"/>
</dbReference>
<feature type="compositionally biased region" description="Polar residues" evidence="1">
    <location>
        <begin position="1"/>
        <end position="12"/>
    </location>
</feature>
<evidence type="ECO:0000313" key="3">
    <source>
        <dbReference type="EMBL" id="TDT14752.1"/>
    </source>
</evidence>